<dbReference type="InterPro" id="IPR053142">
    <property type="entry name" value="PchR_regulatory_protein"/>
</dbReference>
<dbReference type="AlphaFoldDB" id="A0A857CD88"/>
<reference evidence="5 6" key="1">
    <citation type="submission" date="2019-12" db="EMBL/GenBank/DDBJ databases">
        <title>The genome of Stappia indica PHM037.</title>
        <authorList>
            <person name="Kacar D."/>
            <person name="Galan B."/>
            <person name="Canedo L."/>
            <person name="Rodriguez P."/>
            <person name="de la Calle F."/>
            <person name="Garcia J.L."/>
        </authorList>
    </citation>
    <scope>NUCLEOTIDE SEQUENCE [LARGE SCALE GENOMIC DNA]</scope>
    <source>
        <strain evidence="5 6">PHM037</strain>
    </source>
</reference>
<dbReference type="SUPFAM" id="SSF46689">
    <property type="entry name" value="Homeodomain-like"/>
    <property type="match status" value="2"/>
</dbReference>
<name>A0A857CD88_9HYPH</name>
<keyword evidence="1" id="KW-0805">Transcription regulation</keyword>
<protein>
    <submittedName>
        <fullName evidence="5">Helix-turn-helix domain-containing protein</fullName>
    </submittedName>
</protein>
<dbReference type="Proteomes" id="UP000435648">
    <property type="component" value="Chromosome"/>
</dbReference>
<feature type="domain" description="HTH araC/xylS-type" evidence="4">
    <location>
        <begin position="228"/>
        <end position="326"/>
    </location>
</feature>
<dbReference type="GO" id="GO:0003700">
    <property type="term" value="F:DNA-binding transcription factor activity"/>
    <property type="evidence" value="ECO:0007669"/>
    <property type="project" value="InterPro"/>
</dbReference>
<keyword evidence="2" id="KW-0238">DNA-binding</keyword>
<evidence type="ECO:0000256" key="2">
    <source>
        <dbReference type="ARBA" id="ARBA00023125"/>
    </source>
</evidence>
<organism evidence="5 6">
    <name type="scientific">Stappia indica</name>
    <dbReference type="NCBI Taxonomy" id="538381"/>
    <lineage>
        <taxon>Bacteria</taxon>
        <taxon>Pseudomonadati</taxon>
        <taxon>Pseudomonadota</taxon>
        <taxon>Alphaproteobacteria</taxon>
        <taxon>Hyphomicrobiales</taxon>
        <taxon>Stappiaceae</taxon>
        <taxon>Stappia</taxon>
    </lineage>
</organism>
<dbReference type="InterPro" id="IPR018060">
    <property type="entry name" value="HTH_AraC"/>
</dbReference>
<dbReference type="InterPro" id="IPR018062">
    <property type="entry name" value="HTH_AraC-typ_CS"/>
</dbReference>
<dbReference type="Pfam" id="PF12833">
    <property type="entry name" value="HTH_18"/>
    <property type="match status" value="1"/>
</dbReference>
<dbReference type="GO" id="GO:0043565">
    <property type="term" value="F:sequence-specific DNA binding"/>
    <property type="evidence" value="ECO:0007669"/>
    <property type="project" value="InterPro"/>
</dbReference>
<dbReference type="Gene3D" id="1.10.10.60">
    <property type="entry name" value="Homeodomain-like"/>
    <property type="match status" value="1"/>
</dbReference>
<dbReference type="InterPro" id="IPR020449">
    <property type="entry name" value="Tscrpt_reg_AraC-type_HTH"/>
</dbReference>
<evidence type="ECO:0000313" key="5">
    <source>
        <dbReference type="EMBL" id="QGZ37043.1"/>
    </source>
</evidence>
<dbReference type="RefSeq" id="WP_158195861.1">
    <property type="nucleotide sequence ID" value="NZ_CP046908.1"/>
</dbReference>
<dbReference type="SMART" id="SM00342">
    <property type="entry name" value="HTH_ARAC"/>
    <property type="match status" value="1"/>
</dbReference>
<evidence type="ECO:0000256" key="1">
    <source>
        <dbReference type="ARBA" id="ARBA00023015"/>
    </source>
</evidence>
<accession>A0A857CD88</accession>
<sequence>MALNIEERPLSQAASEFDLAVRQPSHSGLTEMAVDGEFRRFGIRLGLELSVYDLQLQDRFRRTANMAPGLTIVILQHATGSSMLRALDGDPRAVRLDYDPRSALMIFSRTPLSGGYDVPADTRFRGIEIRASEAFLRRLDATALFEQALSGHPLTVAATGSFWVGRFPATEMIDALAAGLVASGLDRGCEDLAIEARCLDLLTAAISMMREPLFCQKTKILRDSRKLNEAKNTLLRQLDRSWTIHDLATCVGLSEKRLKDGFRQQFGLPVYSFLQKSRMEEARTLLARDGATVTETALAVGYANPSRFSQLFLREYGMTPSDFVRRNRMEASGV</sequence>
<dbReference type="PROSITE" id="PS00041">
    <property type="entry name" value="HTH_ARAC_FAMILY_1"/>
    <property type="match status" value="1"/>
</dbReference>
<dbReference type="InterPro" id="IPR009057">
    <property type="entry name" value="Homeodomain-like_sf"/>
</dbReference>
<evidence type="ECO:0000259" key="4">
    <source>
        <dbReference type="PROSITE" id="PS01124"/>
    </source>
</evidence>
<dbReference type="EMBL" id="CP046908">
    <property type="protein sequence ID" value="QGZ37043.1"/>
    <property type="molecule type" value="Genomic_DNA"/>
</dbReference>
<evidence type="ECO:0000313" key="6">
    <source>
        <dbReference type="Proteomes" id="UP000435648"/>
    </source>
</evidence>
<gene>
    <name evidence="5" type="ORF">GH266_22610</name>
</gene>
<dbReference type="KEGG" id="siw:GH266_22610"/>
<dbReference type="PANTHER" id="PTHR47893:SF1">
    <property type="entry name" value="REGULATORY PROTEIN PCHR"/>
    <property type="match status" value="1"/>
</dbReference>
<keyword evidence="3" id="KW-0804">Transcription</keyword>
<dbReference type="PROSITE" id="PS01124">
    <property type="entry name" value="HTH_ARAC_FAMILY_2"/>
    <property type="match status" value="1"/>
</dbReference>
<proteinExistence type="predicted"/>
<dbReference type="OrthoDB" id="9802263at2"/>
<dbReference type="PRINTS" id="PR00032">
    <property type="entry name" value="HTHARAC"/>
</dbReference>
<dbReference type="PANTHER" id="PTHR47893">
    <property type="entry name" value="REGULATORY PROTEIN PCHR"/>
    <property type="match status" value="1"/>
</dbReference>
<evidence type="ECO:0000256" key="3">
    <source>
        <dbReference type="ARBA" id="ARBA00023163"/>
    </source>
</evidence>